<keyword evidence="4" id="KW-0597">Phosphoprotein</keyword>
<dbReference type="AlphaFoldDB" id="A0A069P7F1"/>
<evidence type="ECO:0000313" key="15">
    <source>
        <dbReference type="Proteomes" id="UP000597138"/>
    </source>
</evidence>
<dbReference type="Proteomes" id="UP000027439">
    <property type="component" value="Unassembled WGS sequence"/>
</dbReference>
<evidence type="ECO:0000256" key="6">
    <source>
        <dbReference type="ARBA" id="ARBA00022692"/>
    </source>
</evidence>
<accession>A0A069P7F1</accession>
<dbReference type="Proteomes" id="UP000597138">
    <property type="component" value="Unassembled WGS sequence"/>
</dbReference>
<protein>
    <recommendedName>
        <fullName evidence="3">histidine kinase</fullName>
        <ecNumber evidence="3">2.7.13.3</ecNumber>
    </recommendedName>
</protein>
<feature type="domain" description="Histidine kinase" evidence="11">
    <location>
        <begin position="270"/>
        <end position="501"/>
    </location>
</feature>
<dbReference type="InterPro" id="IPR005467">
    <property type="entry name" value="His_kinase_dom"/>
</dbReference>
<evidence type="ECO:0000313" key="12">
    <source>
        <dbReference type="EMBL" id="GGD86495.1"/>
    </source>
</evidence>
<dbReference type="InterPro" id="IPR003661">
    <property type="entry name" value="HisK_dim/P_dom"/>
</dbReference>
<feature type="transmembrane region" description="Helical" evidence="10">
    <location>
        <begin position="186"/>
        <end position="209"/>
    </location>
</feature>
<evidence type="ECO:0000256" key="9">
    <source>
        <dbReference type="ARBA" id="ARBA00023136"/>
    </source>
</evidence>
<dbReference type="EMBL" id="JFHE01000005">
    <property type="protein sequence ID" value="KDR35814.1"/>
    <property type="molecule type" value="Genomic_DNA"/>
</dbReference>
<reference evidence="13 14" key="2">
    <citation type="submission" date="2014-03" db="EMBL/GenBank/DDBJ databases">
        <title>Draft Genome Sequences of Four Burkholderia Strains.</title>
        <authorList>
            <person name="Liu X.Y."/>
            <person name="Li C.X."/>
            <person name="Xu J.H."/>
        </authorList>
    </citation>
    <scope>NUCLEOTIDE SEQUENCE [LARGE SCALE GENOMIC DNA]</scope>
    <source>
        <strain evidence="13 14">R27</strain>
    </source>
</reference>
<gene>
    <name evidence="13" type="ORF">BG57_24770</name>
    <name evidence="12" type="ORF">GCM10010985_46430</name>
</gene>
<dbReference type="GO" id="GO:0000155">
    <property type="term" value="F:phosphorelay sensor kinase activity"/>
    <property type="evidence" value="ECO:0007669"/>
    <property type="project" value="InterPro"/>
</dbReference>
<evidence type="ECO:0000256" key="2">
    <source>
        <dbReference type="ARBA" id="ARBA00004370"/>
    </source>
</evidence>
<evidence type="ECO:0000256" key="5">
    <source>
        <dbReference type="ARBA" id="ARBA00022679"/>
    </source>
</evidence>
<evidence type="ECO:0000256" key="1">
    <source>
        <dbReference type="ARBA" id="ARBA00000085"/>
    </source>
</evidence>
<dbReference type="GO" id="GO:0005886">
    <property type="term" value="C:plasma membrane"/>
    <property type="evidence" value="ECO:0007669"/>
    <property type="project" value="TreeGrafter"/>
</dbReference>
<dbReference type="Pfam" id="PF08521">
    <property type="entry name" value="2CSK_N"/>
    <property type="match status" value="1"/>
</dbReference>
<dbReference type="eggNOG" id="COG2205">
    <property type="taxonomic scope" value="Bacteria"/>
</dbReference>
<dbReference type="EMBL" id="BMEG01000009">
    <property type="protein sequence ID" value="GGD86495.1"/>
    <property type="molecule type" value="Genomic_DNA"/>
</dbReference>
<proteinExistence type="predicted"/>
<dbReference type="SUPFAM" id="SSF47384">
    <property type="entry name" value="Homodimeric domain of signal transducing histidine kinase"/>
    <property type="match status" value="1"/>
</dbReference>
<dbReference type="Pfam" id="PF02518">
    <property type="entry name" value="HATPase_c"/>
    <property type="match status" value="1"/>
</dbReference>
<dbReference type="InterPro" id="IPR036890">
    <property type="entry name" value="HATPase_C_sf"/>
</dbReference>
<dbReference type="InterPro" id="IPR013727">
    <property type="entry name" value="2CSK_N"/>
</dbReference>
<dbReference type="Pfam" id="PF00512">
    <property type="entry name" value="HisKA"/>
    <property type="match status" value="1"/>
</dbReference>
<evidence type="ECO:0000256" key="7">
    <source>
        <dbReference type="ARBA" id="ARBA00022777"/>
    </source>
</evidence>
<name>A0A069P7F1_9BURK</name>
<dbReference type="SUPFAM" id="SSF55874">
    <property type="entry name" value="ATPase domain of HSP90 chaperone/DNA topoisomerase II/histidine kinase"/>
    <property type="match status" value="1"/>
</dbReference>
<dbReference type="Gene3D" id="1.10.287.130">
    <property type="match status" value="1"/>
</dbReference>
<comment type="caution">
    <text evidence="13">The sequence shown here is derived from an EMBL/GenBank/DDBJ whole genome shotgun (WGS) entry which is preliminary data.</text>
</comment>
<dbReference type="PRINTS" id="PR00344">
    <property type="entry name" value="BCTRLSENSOR"/>
</dbReference>
<dbReference type="Gene3D" id="3.30.565.10">
    <property type="entry name" value="Histidine kinase-like ATPase, C-terminal domain"/>
    <property type="match status" value="1"/>
</dbReference>
<evidence type="ECO:0000256" key="4">
    <source>
        <dbReference type="ARBA" id="ARBA00022553"/>
    </source>
</evidence>
<keyword evidence="7 13" id="KW-0418">Kinase</keyword>
<keyword evidence="6 10" id="KW-0812">Transmembrane</keyword>
<dbReference type="SMART" id="SM00388">
    <property type="entry name" value="HisKA"/>
    <property type="match status" value="1"/>
</dbReference>
<dbReference type="RefSeq" id="WP_229754044.1">
    <property type="nucleotide sequence ID" value="NZ_BMEG01000009.1"/>
</dbReference>
<reference evidence="12" key="1">
    <citation type="journal article" date="2014" name="Int. J. Syst. Evol. Microbiol.">
        <title>Complete genome of a new Firmicutes species belonging to the dominant human colonic microbiota ('Ruminococcus bicirculans') reveals two chromosomes and a selective capacity to utilize plant glucans.</title>
        <authorList>
            <consortium name="NISC Comparative Sequencing Program"/>
            <person name="Wegmann U."/>
            <person name="Louis P."/>
            <person name="Goesmann A."/>
            <person name="Henrissat B."/>
            <person name="Duncan S.H."/>
            <person name="Flint H.J."/>
        </authorList>
    </citation>
    <scope>NUCLEOTIDE SEQUENCE</scope>
    <source>
        <strain evidence="12">CGMCC 1.11013</strain>
    </source>
</reference>
<dbReference type="CDD" id="cd00075">
    <property type="entry name" value="HATPase"/>
    <property type="match status" value="1"/>
</dbReference>
<evidence type="ECO:0000313" key="14">
    <source>
        <dbReference type="Proteomes" id="UP000027439"/>
    </source>
</evidence>
<dbReference type="STRING" id="1071679.BG57_24770"/>
<reference evidence="15" key="3">
    <citation type="journal article" date="2019" name="Int. J. Syst. Evol. Microbiol.">
        <title>The Global Catalogue of Microorganisms (GCM) 10K type strain sequencing project: providing services to taxonomists for standard genome sequencing and annotation.</title>
        <authorList>
            <consortium name="The Broad Institute Genomics Platform"/>
            <consortium name="The Broad Institute Genome Sequencing Center for Infectious Disease"/>
            <person name="Wu L."/>
            <person name="Ma J."/>
        </authorList>
    </citation>
    <scope>NUCLEOTIDE SEQUENCE [LARGE SCALE GENOMIC DNA]</scope>
    <source>
        <strain evidence="15">CGMCC 1.11013</strain>
    </source>
</reference>
<dbReference type="InterPro" id="IPR050428">
    <property type="entry name" value="TCS_sensor_his_kinase"/>
</dbReference>
<evidence type="ECO:0000313" key="13">
    <source>
        <dbReference type="EMBL" id="KDR35814.1"/>
    </source>
</evidence>
<evidence type="ECO:0000256" key="10">
    <source>
        <dbReference type="SAM" id="Phobius"/>
    </source>
</evidence>
<evidence type="ECO:0000259" key="11">
    <source>
        <dbReference type="PROSITE" id="PS50109"/>
    </source>
</evidence>
<evidence type="ECO:0000256" key="3">
    <source>
        <dbReference type="ARBA" id="ARBA00012438"/>
    </source>
</evidence>
<dbReference type="CDD" id="cd00082">
    <property type="entry name" value="HisKA"/>
    <property type="match status" value="1"/>
</dbReference>
<reference evidence="12" key="4">
    <citation type="submission" date="2024-05" db="EMBL/GenBank/DDBJ databases">
        <authorList>
            <person name="Sun Q."/>
            <person name="Zhou Y."/>
        </authorList>
    </citation>
    <scope>NUCLEOTIDE SEQUENCE</scope>
    <source>
        <strain evidence="12">CGMCC 1.11013</strain>
    </source>
</reference>
<dbReference type="SMART" id="SM00387">
    <property type="entry name" value="HATPase_c"/>
    <property type="match status" value="1"/>
</dbReference>
<keyword evidence="15" id="KW-1185">Reference proteome</keyword>
<dbReference type="PROSITE" id="PS50109">
    <property type="entry name" value="HIS_KIN"/>
    <property type="match status" value="1"/>
</dbReference>
<dbReference type="PANTHER" id="PTHR45436">
    <property type="entry name" value="SENSOR HISTIDINE KINASE YKOH"/>
    <property type="match status" value="1"/>
</dbReference>
<comment type="subcellular location">
    <subcellularLocation>
        <location evidence="2">Membrane</location>
    </subcellularLocation>
</comment>
<keyword evidence="9 10" id="KW-0472">Membrane</keyword>
<dbReference type="InterPro" id="IPR036097">
    <property type="entry name" value="HisK_dim/P_sf"/>
</dbReference>
<dbReference type="InterPro" id="IPR003594">
    <property type="entry name" value="HATPase_dom"/>
</dbReference>
<dbReference type="InterPro" id="IPR004358">
    <property type="entry name" value="Sig_transdc_His_kin-like_C"/>
</dbReference>
<evidence type="ECO:0000256" key="8">
    <source>
        <dbReference type="ARBA" id="ARBA00022989"/>
    </source>
</evidence>
<keyword evidence="8 10" id="KW-1133">Transmembrane helix</keyword>
<comment type="catalytic activity">
    <reaction evidence="1">
        <text>ATP + protein L-histidine = ADP + protein N-phospho-L-histidine.</text>
        <dbReference type="EC" id="2.7.13.3"/>
    </reaction>
</comment>
<dbReference type="PANTHER" id="PTHR45436:SF1">
    <property type="entry name" value="SENSOR PROTEIN QSEC"/>
    <property type="match status" value="1"/>
</dbReference>
<keyword evidence="5" id="KW-0808">Transferase</keyword>
<dbReference type="EC" id="2.7.13.3" evidence="3"/>
<organism evidence="13 14">
    <name type="scientific">Caballeronia grimmiae</name>
    <dbReference type="NCBI Taxonomy" id="1071679"/>
    <lineage>
        <taxon>Bacteria</taxon>
        <taxon>Pseudomonadati</taxon>
        <taxon>Pseudomonadota</taxon>
        <taxon>Betaproteobacteria</taxon>
        <taxon>Burkholderiales</taxon>
        <taxon>Burkholderiaceae</taxon>
        <taxon>Caballeronia</taxon>
    </lineage>
</organism>
<feature type="transmembrane region" description="Helical" evidence="10">
    <location>
        <begin position="43"/>
        <end position="62"/>
    </location>
</feature>
<sequence>MRLPTRRAGDQRFAREDWLDLARSTPTRPPAPPSLRRTLLRRLAAPLSLLALMSGLMAYWLAWQYTQHVVDRSLADLATAISKQIQLAGVDAPVTVPPLAQAMFSDPVEQLVYRISTGDEEIAGDPDLPLTGTSVRRIHYAYVFETHYQGTSVRAAQVRVPQQTGNPIVVEVAQRVGSRYRIAVEFLFAIMMPLLLLLLAGWVIVWRVVNQQLNPLTDLADALNRQTHVSLEPVDESHVPSEIRPLTSAMNGLLVRLQTALDAQRKFIADAAHQLRTPLTAVKLHAEQALSSRDPAKAVEAVKELRASADRAVRLSNQLLSLARAEPGEQAARFTDFDFAALAFETGAEWVPRALAARVDLGFQRIDDPENEHPMTMRGNVVLVREVLANLIDNALKYVPPARYEGARITLTVGDWRDPKNPDGARFGEVVIEDNGPGVPADQQPDLFKRFFRGDGQSVEGGAGLGLAIVHDIVALHGGTVHYEDAPEGGARFIVRMPLKAQHVEAPATAPAEK</sequence>